<dbReference type="AlphaFoldDB" id="A0A831EFN9"/>
<evidence type="ECO:0000256" key="1">
    <source>
        <dbReference type="SAM" id="Phobius"/>
    </source>
</evidence>
<protein>
    <submittedName>
        <fullName evidence="3">DUF3592 domain-containing protein</fullName>
    </submittedName>
</protein>
<dbReference type="EMBL" id="CP019445">
    <property type="protein sequence ID" value="APZ07698.1"/>
    <property type="molecule type" value="Genomic_DNA"/>
</dbReference>
<proteinExistence type="predicted"/>
<keyword evidence="1" id="KW-1133">Transmembrane helix</keyword>
<dbReference type="Proteomes" id="UP000187148">
    <property type="component" value="Chromosome"/>
</dbReference>
<keyword evidence="4" id="KW-1185">Reference proteome</keyword>
<keyword evidence="1" id="KW-0472">Membrane</keyword>
<dbReference type="KEGG" id="kco:BWI95_18275"/>
<evidence type="ECO:0000313" key="4">
    <source>
        <dbReference type="Proteomes" id="UP000187148"/>
    </source>
</evidence>
<dbReference type="InterPro" id="IPR021994">
    <property type="entry name" value="DUF3592"/>
</dbReference>
<dbReference type="Pfam" id="PF12158">
    <property type="entry name" value="DUF3592"/>
    <property type="match status" value="1"/>
</dbReference>
<sequence>MFDSISSVGTVLLVVVGVFAFGRMIVTEIMPTIKSGFTESRVAKTGVAVEADIIASHQTTSWGGNKPIYQITVHFKTQDGQEVEASIKEALALDEIDNYKAGNGLTIKYDPKDPKKIAMHNKPIILGE</sequence>
<gene>
    <name evidence="3" type="ORF">BWI95_18275</name>
</gene>
<organism evidence="3 4">
    <name type="scientific">Kosakonia cowanii JCM 10956 = DSM 18146</name>
    <dbReference type="NCBI Taxonomy" id="1300165"/>
    <lineage>
        <taxon>Bacteria</taxon>
        <taxon>Pseudomonadati</taxon>
        <taxon>Pseudomonadota</taxon>
        <taxon>Gammaproteobacteria</taxon>
        <taxon>Enterobacterales</taxon>
        <taxon>Enterobacteriaceae</taxon>
        <taxon>Kosakonia</taxon>
    </lineage>
</organism>
<evidence type="ECO:0000259" key="2">
    <source>
        <dbReference type="Pfam" id="PF12158"/>
    </source>
</evidence>
<reference evidence="3 4" key="1">
    <citation type="submission" date="2017-01" db="EMBL/GenBank/DDBJ databases">
        <authorList>
            <person name="Cao J.-M."/>
        </authorList>
    </citation>
    <scope>NUCLEOTIDE SEQUENCE [LARGE SCALE GENOMIC DNA]</scope>
    <source>
        <strain evidence="3 4">888-76</strain>
    </source>
</reference>
<feature type="domain" description="DUF3592" evidence="2">
    <location>
        <begin position="47"/>
        <end position="116"/>
    </location>
</feature>
<keyword evidence="1" id="KW-0812">Transmembrane</keyword>
<accession>A0A831EFN9</accession>
<name>A0A831EFN9_9ENTR</name>
<evidence type="ECO:0000313" key="3">
    <source>
        <dbReference type="EMBL" id="APZ07698.1"/>
    </source>
</evidence>
<feature type="transmembrane region" description="Helical" evidence="1">
    <location>
        <begin position="6"/>
        <end position="26"/>
    </location>
</feature>